<feature type="non-terminal residue" evidence="7">
    <location>
        <position position="1"/>
    </location>
</feature>
<evidence type="ECO:0000313" key="7">
    <source>
        <dbReference type="EMBL" id="MEI6003341.1"/>
    </source>
</evidence>
<dbReference type="Pfam" id="PF02120">
    <property type="entry name" value="Flg_hook"/>
    <property type="match status" value="1"/>
</dbReference>
<evidence type="ECO:0000259" key="6">
    <source>
        <dbReference type="Pfam" id="PF02120"/>
    </source>
</evidence>
<sequence>LPAATGGVNAALAATQAAAAAASASASSVAAQTSGPSTAAMANAIAPQVGASDWEDAFSQKVVFLTNAHQQTAELTLNPRDLGPLQVVLQVADNHAHALFVSQHQQVRDAVEAALPKLREAMEQGGIGLGSASVSDGFARQSSQQGQDEGGRPRSGGSGSRGVDAGIDVADSGAMGVNVPVRRTVGLVDTFA</sequence>
<organism evidence="7 8">
    <name type="scientific">Paraburkholderia bengalensis</name>
    <dbReference type="NCBI Taxonomy" id="2747562"/>
    <lineage>
        <taxon>Bacteria</taxon>
        <taxon>Pseudomonadati</taxon>
        <taxon>Pseudomonadota</taxon>
        <taxon>Betaproteobacteria</taxon>
        <taxon>Burkholderiales</taxon>
        <taxon>Burkholderiaceae</taxon>
        <taxon>Paraburkholderia</taxon>
    </lineage>
</organism>
<accession>A0ABU8J6E5</accession>
<comment type="caution">
    <text evidence="7">The sequence shown here is derived from an EMBL/GenBank/DDBJ whole genome shotgun (WGS) entry which is preliminary data.</text>
</comment>
<keyword evidence="7" id="KW-0966">Cell projection</keyword>
<dbReference type="Gene3D" id="3.30.750.140">
    <property type="match status" value="1"/>
</dbReference>
<evidence type="ECO:0000256" key="2">
    <source>
        <dbReference type="ARBA" id="ARBA00009149"/>
    </source>
</evidence>
<comment type="function">
    <text evidence="1">Controls the length of the flagellar hook.</text>
</comment>
<feature type="signal peptide" evidence="5">
    <location>
        <begin position="1"/>
        <end position="19"/>
    </location>
</feature>
<dbReference type="Proteomes" id="UP001386437">
    <property type="component" value="Unassembled WGS sequence"/>
</dbReference>
<keyword evidence="7" id="KW-0282">Flagellum</keyword>
<gene>
    <name evidence="7" type="ORF">H3V53_41585</name>
</gene>
<evidence type="ECO:0000256" key="4">
    <source>
        <dbReference type="SAM" id="MobiDB-lite"/>
    </source>
</evidence>
<dbReference type="PRINTS" id="PR01007">
    <property type="entry name" value="FLGHOOKFLIK"/>
</dbReference>
<dbReference type="PANTHER" id="PTHR37533:SF2">
    <property type="entry name" value="FLAGELLAR HOOK-LENGTH CONTROL PROTEIN"/>
    <property type="match status" value="1"/>
</dbReference>
<name>A0ABU8J6E5_9BURK</name>
<keyword evidence="3" id="KW-1005">Bacterial flagellum biogenesis</keyword>
<dbReference type="RefSeq" id="WP_336602878.1">
    <property type="nucleotide sequence ID" value="NZ_JACFYJ010000187.1"/>
</dbReference>
<keyword evidence="7" id="KW-0969">Cilium</keyword>
<dbReference type="InterPro" id="IPR021136">
    <property type="entry name" value="Flagellar_hook_control-like_C"/>
</dbReference>
<dbReference type="EMBL" id="JACFYJ010000187">
    <property type="protein sequence ID" value="MEI6003341.1"/>
    <property type="molecule type" value="Genomic_DNA"/>
</dbReference>
<proteinExistence type="inferred from homology"/>
<dbReference type="InterPro" id="IPR052563">
    <property type="entry name" value="FliK"/>
</dbReference>
<feature type="chain" id="PRO_5046002246" evidence="5">
    <location>
        <begin position="20"/>
        <end position="192"/>
    </location>
</feature>
<feature type="domain" description="Flagellar hook-length control protein-like C-terminal" evidence="6">
    <location>
        <begin position="66"/>
        <end position="137"/>
    </location>
</feature>
<dbReference type="PANTHER" id="PTHR37533">
    <property type="entry name" value="FLAGELLAR HOOK-LENGTH CONTROL PROTEIN"/>
    <property type="match status" value="1"/>
</dbReference>
<evidence type="ECO:0000256" key="3">
    <source>
        <dbReference type="ARBA" id="ARBA00022795"/>
    </source>
</evidence>
<dbReference type="CDD" id="cd17470">
    <property type="entry name" value="T3SS_Flik_C"/>
    <property type="match status" value="1"/>
</dbReference>
<evidence type="ECO:0000256" key="5">
    <source>
        <dbReference type="SAM" id="SignalP"/>
    </source>
</evidence>
<keyword evidence="5" id="KW-0732">Signal</keyword>
<evidence type="ECO:0000256" key="1">
    <source>
        <dbReference type="ARBA" id="ARBA00003944"/>
    </source>
</evidence>
<feature type="region of interest" description="Disordered" evidence="4">
    <location>
        <begin position="132"/>
        <end position="167"/>
    </location>
</feature>
<comment type="similarity">
    <text evidence="2">Belongs to the FliK family.</text>
</comment>
<dbReference type="InterPro" id="IPR038610">
    <property type="entry name" value="FliK-like_C_sf"/>
</dbReference>
<dbReference type="InterPro" id="IPR001635">
    <property type="entry name" value="Flag_hook_Flik"/>
</dbReference>
<protein>
    <submittedName>
        <fullName evidence="7">Flagellar hook-length control protein FliK</fullName>
    </submittedName>
</protein>
<evidence type="ECO:0000313" key="8">
    <source>
        <dbReference type="Proteomes" id="UP001386437"/>
    </source>
</evidence>
<keyword evidence="8" id="KW-1185">Reference proteome</keyword>
<reference evidence="7 8" key="1">
    <citation type="journal article" date="2022" name="Arch. Microbiol.">
        <title>Paraburkholderia bengalensis sp. nov. isolated from roots of Oryza sativa, IR64.</title>
        <authorList>
            <person name="Nag P."/>
            <person name="Mondal N."/>
            <person name="Sarkar J."/>
            <person name="Das S."/>
        </authorList>
    </citation>
    <scope>NUCLEOTIDE SEQUENCE [LARGE SCALE GENOMIC DNA]</scope>
    <source>
        <strain evidence="7 8">IR64_4_BI</strain>
    </source>
</reference>